<dbReference type="RefSeq" id="WP_128555619.1">
    <property type="nucleotide sequence ID" value="NZ_QUAK01000054.1"/>
</dbReference>
<gene>
    <name evidence="2" type="ORF">DY218_10215</name>
</gene>
<dbReference type="GO" id="GO:0016740">
    <property type="term" value="F:transferase activity"/>
    <property type="evidence" value="ECO:0007669"/>
    <property type="project" value="UniProtKB-KW"/>
</dbReference>
<dbReference type="InterPro" id="IPR002575">
    <property type="entry name" value="Aminoglycoside_PTrfase"/>
</dbReference>
<dbReference type="EMBL" id="QUAK01000054">
    <property type="protein sequence ID" value="RFU86839.1"/>
    <property type="molecule type" value="Genomic_DNA"/>
</dbReference>
<keyword evidence="3" id="KW-1185">Reference proteome</keyword>
<keyword evidence="2" id="KW-0808">Transferase</keyword>
<reference evidence="2 3" key="1">
    <citation type="submission" date="2018-08" db="EMBL/GenBank/DDBJ databases">
        <title>Isolation, diversity and antifungal activity of Actinobacteria from wheat.</title>
        <authorList>
            <person name="Han C."/>
        </authorList>
    </citation>
    <scope>NUCLEOTIDE SEQUENCE [LARGE SCALE GENOMIC DNA]</scope>
    <source>
        <strain evidence="2 3">NEAU-YY421</strain>
    </source>
</reference>
<organism evidence="2 3">
    <name type="scientific">Streptomyces triticagri</name>
    <dbReference type="NCBI Taxonomy" id="2293568"/>
    <lineage>
        <taxon>Bacteria</taxon>
        <taxon>Bacillati</taxon>
        <taxon>Actinomycetota</taxon>
        <taxon>Actinomycetes</taxon>
        <taxon>Kitasatosporales</taxon>
        <taxon>Streptomycetaceae</taxon>
        <taxon>Streptomyces</taxon>
    </lineage>
</organism>
<protein>
    <submittedName>
        <fullName evidence="2">Aminoglycoside phosphotransferase family protein</fullName>
    </submittedName>
</protein>
<evidence type="ECO:0000259" key="1">
    <source>
        <dbReference type="Pfam" id="PF01636"/>
    </source>
</evidence>
<dbReference type="PANTHER" id="PTHR21310:SF40">
    <property type="entry name" value="AMINOGLYCOSIDE PHOSPHOTRANSFERASE DOMAIN-CONTAINING PROTEIN-RELATED"/>
    <property type="match status" value="1"/>
</dbReference>
<feature type="domain" description="Aminoglycoside phosphotransferase" evidence="1">
    <location>
        <begin position="3"/>
        <end position="97"/>
    </location>
</feature>
<feature type="domain" description="Aminoglycoside phosphotransferase" evidence="1">
    <location>
        <begin position="109"/>
        <end position="152"/>
    </location>
</feature>
<sequence length="216" mass="24012">MELVGQGREADVYALDGARVLRRFRDGRPAAGEARLLRWLAAQGYPVPAVHAAEGADLVMERLDGPLLSEALRSRPWRARAYGEMLGRLHRELHVLSAPDWLQRITGDEGTARVLHLDLHPENVVLTSRGPYVIDWTNARAGRPEIDPAMTFVILRGLVLPPHERLMLRVLLRAMSRTCGSDRRAGMPAATARRLADPHLTPAEAGRVRRLRVPGT</sequence>
<evidence type="ECO:0000313" key="2">
    <source>
        <dbReference type="EMBL" id="RFU86839.1"/>
    </source>
</evidence>
<dbReference type="AlphaFoldDB" id="A0A372M7K3"/>
<comment type="caution">
    <text evidence="2">The sequence shown here is derived from an EMBL/GenBank/DDBJ whole genome shotgun (WGS) entry which is preliminary data.</text>
</comment>
<evidence type="ECO:0000313" key="3">
    <source>
        <dbReference type="Proteomes" id="UP000263094"/>
    </source>
</evidence>
<dbReference type="PANTHER" id="PTHR21310">
    <property type="entry name" value="AMINOGLYCOSIDE PHOSPHOTRANSFERASE-RELATED-RELATED"/>
    <property type="match status" value="1"/>
</dbReference>
<dbReference type="InterPro" id="IPR011009">
    <property type="entry name" value="Kinase-like_dom_sf"/>
</dbReference>
<dbReference type="Pfam" id="PF01636">
    <property type="entry name" value="APH"/>
    <property type="match status" value="2"/>
</dbReference>
<name>A0A372M7K3_9ACTN</name>
<dbReference type="OrthoDB" id="9797603at2"/>
<dbReference type="InterPro" id="IPR051678">
    <property type="entry name" value="AGP_Transferase"/>
</dbReference>
<proteinExistence type="predicted"/>
<dbReference type="Gene3D" id="3.90.1200.10">
    <property type="match status" value="1"/>
</dbReference>
<dbReference type="Proteomes" id="UP000263094">
    <property type="component" value="Unassembled WGS sequence"/>
</dbReference>
<dbReference type="SUPFAM" id="SSF56112">
    <property type="entry name" value="Protein kinase-like (PK-like)"/>
    <property type="match status" value="1"/>
</dbReference>
<accession>A0A372M7K3</accession>